<feature type="compositionally biased region" description="Basic residues" evidence="1">
    <location>
        <begin position="40"/>
        <end position="56"/>
    </location>
</feature>
<feature type="region of interest" description="Disordered" evidence="1">
    <location>
        <begin position="22"/>
        <end position="56"/>
    </location>
</feature>
<organism evidence="2 3">
    <name type="scientific">Lacticaseibacillus rhamnosus (strain ATCC 53103 / LMG 18243 / GG)</name>
    <name type="common">Lactobacillus rhamnosus</name>
    <dbReference type="NCBI Taxonomy" id="568703"/>
    <lineage>
        <taxon>Bacteria</taxon>
        <taxon>Bacillati</taxon>
        <taxon>Bacillota</taxon>
        <taxon>Bacilli</taxon>
        <taxon>Lactobacillales</taxon>
        <taxon>Lactobacillaceae</taxon>
        <taxon>Lacticaseibacillus</taxon>
    </lineage>
</organism>
<sequence>MTLGWSDGNTLLPLNFAFMASSKKKNQVSPQKPCDGRSLAAKRRQQAHRKMNLVAT</sequence>
<dbReference type="KEGG" id="lrh:LGG_01958"/>
<accession>A0A809MZ82</accession>
<dbReference type="EMBL" id="AP011548">
    <property type="protein sequence ID" value="BAI42408.1"/>
    <property type="molecule type" value="Genomic_DNA"/>
</dbReference>
<proteinExistence type="predicted"/>
<dbReference type="AlphaFoldDB" id="A0A809MZ82"/>
<dbReference type="KEGG" id="lrg:LRHM_1881"/>
<protein>
    <submittedName>
        <fullName evidence="2">Truncated transposase</fullName>
    </submittedName>
</protein>
<evidence type="ECO:0000313" key="3">
    <source>
        <dbReference type="Proteomes" id="UP000002067"/>
    </source>
</evidence>
<gene>
    <name evidence="2" type="ordered locus">LRHM_1881</name>
</gene>
<name>A0A809MZ82_LACRG</name>
<dbReference type="Proteomes" id="UP000002067">
    <property type="component" value="Chromosome"/>
</dbReference>
<reference evidence="2 3" key="1">
    <citation type="journal article" date="2009" name="J. Bacteriol.">
        <title>Complete genome sequence of the probiotic Lactobacillus rhamnosus ATCC 53103.</title>
        <authorList>
            <person name="Morita H."/>
            <person name="Toh H."/>
            <person name="Oshima K."/>
            <person name="Murakami M."/>
            <person name="Taylor T.D."/>
            <person name="Igimi S."/>
            <person name="Hattori M."/>
        </authorList>
    </citation>
    <scope>NUCLEOTIDE SEQUENCE [LARGE SCALE GENOMIC DNA]</scope>
    <source>
        <strain evidence="3">ATCC 53103 / LMG 18243 / GG [Tokyo]</strain>
    </source>
</reference>
<evidence type="ECO:0000256" key="1">
    <source>
        <dbReference type="SAM" id="MobiDB-lite"/>
    </source>
</evidence>
<evidence type="ECO:0000313" key="2">
    <source>
        <dbReference type="EMBL" id="BAI42408.1"/>
    </source>
</evidence>